<evidence type="ECO:0000256" key="1">
    <source>
        <dbReference type="ARBA" id="ARBA00008791"/>
    </source>
</evidence>
<dbReference type="Pfam" id="PF00582">
    <property type="entry name" value="Usp"/>
    <property type="match status" value="1"/>
</dbReference>
<dbReference type="CDD" id="cd00293">
    <property type="entry name" value="USP-like"/>
    <property type="match status" value="1"/>
</dbReference>
<dbReference type="PIRSF" id="PIRSF006276">
    <property type="entry name" value="UspA"/>
    <property type="match status" value="1"/>
</dbReference>
<name>A0A2I8VMX7_9EURY</name>
<sequence>MYDRILLPTDGSGPSEAARDHAIGLAAAYDATLHAIYVVDDDALRAARIDSDVVVEGFETEGESLLDEVAASAAGASVDCETAVLHGHPHEVITEYAADNDVDLIVMGTHGRHGVSRFLLGSVTERVVRTSDVPVLTVRSEDADIEDDAEDV</sequence>
<dbReference type="KEGG" id="srub:C2R22_17920"/>
<dbReference type="Proteomes" id="UP000236584">
    <property type="component" value="Chromosome"/>
</dbReference>
<reference evidence="3 4" key="1">
    <citation type="submission" date="2018-01" db="EMBL/GenBank/DDBJ databases">
        <title>Complete genome sequence of Salinigranum rubrum GX10T, an extremely halophilic archaeon isolated from a marine solar saltern.</title>
        <authorList>
            <person name="Han S."/>
        </authorList>
    </citation>
    <scope>NUCLEOTIDE SEQUENCE [LARGE SCALE GENOMIC DNA]</scope>
    <source>
        <strain evidence="3 4">GX10</strain>
    </source>
</reference>
<keyword evidence="4" id="KW-1185">Reference proteome</keyword>
<dbReference type="EMBL" id="CP026309">
    <property type="protein sequence ID" value="AUV83290.1"/>
    <property type="molecule type" value="Genomic_DNA"/>
</dbReference>
<accession>A0A2I8VMX7</accession>
<organism evidence="3 4">
    <name type="scientific">Salinigranum rubrum</name>
    <dbReference type="NCBI Taxonomy" id="755307"/>
    <lineage>
        <taxon>Archaea</taxon>
        <taxon>Methanobacteriati</taxon>
        <taxon>Methanobacteriota</taxon>
        <taxon>Stenosarchaea group</taxon>
        <taxon>Halobacteria</taxon>
        <taxon>Halobacteriales</taxon>
        <taxon>Haloferacaceae</taxon>
        <taxon>Salinigranum</taxon>
    </lineage>
</organism>
<dbReference type="PRINTS" id="PR01438">
    <property type="entry name" value="UNVRSLSTRESS"/>
</dbReference>
<dbReference type="SUPFAM" id="SSF52402">
    <property type="entry name" value="Adenine nucleotide alpha hydrolases-like"/>
    <property type="match status" value="1"/>
</dbReference>
<dbReference type="InterPro" id="IPR014729">
    <property type="entry name" value="Rossmann-like_a/b/a_fold"/>
</dbReference>
<protein>
    <submittedName>
        <fullName evidence="3">Universal stress protein</fullName>
    </submittedName>
</protein>
<gene>
    <name evidence="3" type="ORF">C2R22_17920</name>
</gene>
<dbReference type="PANTHER" id="PTHR46268:SF6">
    <property type="entry name" value="UNIVERSAL STRESS PROTEIN UP12"/>
    <property type="match status" value="1"/>
</dbReference>
<dbReference type="InterPro" id="IPR006015">
    <property type="entry name" value="Universal_stress_UspA"/>
</dbReference>
<dbReference type="AlphaFoldDB" id="A0A2I8VMX7"/>
<evidence type="ECO:0000313" key="3">
    <source>
        <dbReference type="EMBL" id="AUV83290.1"/>
    </source>
</evidence>
<feature type="domain" description="UspA" evidence="2">
    <location>
        <begin position="1"/>
        <end position="139"/>
    </location>
</feature>
<dbReference type="OrthoDB" id="105697at2157"/>
<comment type="similarity">
    <text evidence="1">Belongs to the universal stress protein A family.</text>
</comment>
<dbReference type="InterPro" id="IPR006016">
    <property type="entry name" value="UspA"/>
</dbReference>
<dbReference type="RefSeq" id="WP_103426979.1">
    <property type="nucleotide sequence ID" value="NZ_CP026309.1"/>
</dbReference>
<proteinExistence type="inferred from homology"/>
<evidence type="ECO:0000259" key="2">
    <source>
        <dbReference type="Pfam" id="PF00582"/>
    </source>
</evidence>
<dbReference type="GeneID" id="35594010"/>
<dbReference type="PANTHER" id="PTHR46268">
    <property type="entry name" value="STRESS RESPONSE PROTEIN NHAX"/>
    <property type="match status" value="1"/>
</dbReference>
<dbReference type="Gene3D" id="3.40.50.620">
    <property type="entry name" value="HUPs"/>
    <property type="match status" value="1"/>
</dbReference>
<evidence type="ECO:0000313" key="4">
    <source>
        <dbReference type="Proteomes" id="UP000236584"/>
    </source>
</evidence>